<dbReference type="Proteomes" id="UP000235672">
    <property type="component" value="Unassembled WGS sequence"/>
</dbReference>
<evidence type="ECO:0000313" key="1">
    <source>
        <dbReference type="EMBL" id="PMD27798.1"/>
    </source>
</evidence>
<accession>A0A2J6QNG7</accession>
<evidence type="ECO:0000313" key="2">
    <source>
        <dbReference type="Proteomes" id="UP000235672"/>
    </source>
</evidence>
<name>A0A2J6QNG7_9HELO</name>
<reference evidence="1 2" key="1">
    <citation type="submission" date="2016-05" db="EMBL/GenBank/DDBJ databases">
        <title>A degradative enzymes factory behind the ericoid mycorrhizal symbiosis.</title>
        <authorList>
            <consortium name="DOE Joint Genome Institute"/>
            <person name="Martino E."/>
            <person name="Morin E."/>
            <person name="Grelet G."/>
            <person name="Kuo A."/>
            <person name="Kohler A."/>
            <person name="Daghino S."/>
            <person name="Barry K."/>
            <person name="Choi C."/>
            <person name="Cichocki N."/>
            <person name="Clum A."/>
            <person name="Copeland A."/>
            <person name="Hainaut M."/>
            <person name="Haridas S."/>
            <person name="Labutti K."/>
            <person name="Lindquist E."/>
            <person name="Lipzen A."/>
            <person name="Khouja H.-R."/>
            <person name="Murat C."/>
            <person name="Ohm R."/>
            <person name="Olson A."/>
            <person name="Spatafora J."/>
            <person name="Veneault-Fourrey C."/>
            <person name="Henrissat B."/>
            <person name="Grigoriev I."/>
            <person name="Martin F."/>
            <person name="Perotto S."/>
        </authorList>
    </citation>
    <scope>NUCLEOTIDE SEQUENCE [LARGE SCALE GENOMIC DNA]</scope>
    <source>
        <strain evidence="1 2">UAMH 7357</strain>
    </source>
</reference>
<dbReference type="EMBL" id="KZ613465">
    <property type="protein sequence ID" value="PMD27798.1"/>
    <property type="molecule type" value="Genomic_DNA"/>
</dbReference>
<gene>
    <name evidence="1" type="ORF">NA56DRAFT_640565</name>
</gene>
<organism evidence="1 2">
    <name type="scientific">Hyaloscypha hepaticicola</name>
    <dbReference type="NCBI Taxonomy" id="2082293"/>
    <lineage>
        <taxon>Eukaryota</taxon>
        <taxon>Fungi</taxon>
        <taxon>Dikarya</taxon>
        <taxon>Ascomycota</taxon>
        <taxon>Pezizomycotina</taxon>
        <taxon>Leotiomycetes</taxon>
        <taxon>Helotiales</taxon>
        <taxon>Hyaloscyphaceae</taxon>
        <taxon>Hyaloscypha</taxon>
    </lineage>
</organism>
<proteinExistence type="predicted"/>
<protein>
    <submittedName>
        <fullName evidence="1">Uncharacterized protein</fullName>
    </submittedName>
</protein>
<dbReference type="AlphaFoldDB" id="A0A2J6QNG7"/>
<keyword evidence="2" id="KW-1185">Reference proteome</keyword>
<sequence>MAVAVAALATSPAHCTIALCRTQCSLFLTFCSSSSAAKRAALSASDCSEALFEERGVVALLRGSLGKGEERRERVSSLHLA</sequence>